<sequence>MEGLPVGWTLHTCDRVGLLQDRQPPNSQVYELFHEDAQGFQLSGQPWWRIKLFVWEPVLFGTWDGVFTSCMINIFGVVLFLRTGYLVGNTGVLLGMFLVSLVVAVALVTVFSGVGISEHCGVGGGGIYSMISTVLGGRLGGTVALLYVFGQCVAGAMYITGFSESVAVLLGLQGPWAVRAVSAIVLLALLFINLAGVKWIVRLQLLLLAALAVSTLDFVIGSFSHLDPG</sequence>
<dbReference type="PANTHER" id="PTHR11827">
    <property type="entry name" value="SOLUTE CARRIER FAMILY 12, CATION COTRANSPORTERS"/>
    <property type="match status" value="1"/>
</dbReference>
<dbReference type="Pfam" id="PF00324">
    <property type="entry name" value="AA_permease"/>
    <property type="match status" value="1"/>
</dbReference>
<evidence type="ECO:0000256" key="5">
    <source>
        <dbReference type="SAM" id="Phobius"/>
    </source>
</evidence>
<evidence type="ECO:0000313" key="7">
    <source>
        <dbReference type="EMBL" id="CAL1582890.1"/>
    </source>
</evidence>
<dbReference type="GO" id="GO:1990573">
    <property type="term" value="P:potassium ion import across plasma membrane"/>
    <property type="evidence" value="ECO:0007669"/>
    <property type="project" value="TreeGrafter"/>
</dbReference>
<evidence type="ECO:0000256" key="1">
    <source>
        <dbReference type="ARBA" id="ARBA00004141"/>
    </source>
</evidence>
<organism evidence="7 8">
    <name type="scientific">Knipowitschia caucasica</name>
    <name type="common">Caucasian dwarf goby</name>
    <name type="synonym">Pomatoschistus caucasicus</name>
    <dbReference type="NCBI Taxonomy" id="637954"/>
    <lineage>
        <taxon>Eukaryota</taxon>
        <taxon>Metazoa</taxon>
        <taxon>Chordata</taxon>
        <taxon>Craniata</taxon>
        <taxon>Vertebrata</taxon>
        <taxon>Euteleostomi</taxon>
        <taxon>Actinopterygii</taxon>
        <taxon>Neopterygii</taxon>
        <taxon>Teleostei</taxon>
        <taxon>Neoteleostei</taxon>
        <taxon>Acanthomorphata</taxon>
        <taxon>Gobiaria</taxon>
        <taxon>Gobiiformes</taxon>
        <taxon>Gobioidei</taxon>
        <taxon>Gobiidae</taxon>
        <taxon>Gobiinae</taxon>
        <taxon>Knipowitschia</taxon>
    </lineage>
</organism>
<dbReference type="InterPro" id="IPR004841">
    <property type="entry name" value="AA-permease/SLC12A_dom"/>
</dbReference>
<feature type="transmembrane region" description="Helical" evidence="5">
    <location>
        <begin position="58"/>
        <end position="81"/>
    </location>
</feature>
<proteinExistence type="predicted"/>
<dbReference type="GO" id="GO:0055064">
    <property type="term" value="P:chloride ion homeostasis"/>
    <property type="evidence" value="ECO:0007669"/>
    <property type="project" value="TreeGrafter"/>
</dbReference>
<evidence type="ECO:0000259" key="6">
    <source>
        <dbReference type="Pfam" id="PF00324"/>
    </source>
</evidence>
<protein>
    <recommendedName>
        <fullName evidence="6">Amino acid permease/ SLC12A domain-containing protein</fullName>
    </recommendedName>
</protein>
<reference evidence="7 8" key="1">
    <citation type="submission" date="2024-04" db="EMBL/GenBank/DDBJ databases">
        <authorList>
            <person name="Waldvogel A.-M."/>
            <person name="Schoenle A."/>
        </authorList>
    </citation>
    <scope>NUCLEOTIDE SEQUENCE [LARGE SCALE GENOMIC DNA]</scope>
</reference>
<dbReference type="Gene3D" id="1.20.1740.10">
    <property type="entry name" value="Amino acid/polyamine transporter I"/>
    <property type="match status" value="1"/>
</dbReference>
<name>A0AAV2JZB3_KNICA</name>
<keyword evidence="2 5" id="KW-0812">Transmembrane</keyword>
<feature type="transmembrane region" description="Helical" evidence="5">
    <location>
        <begin position="180"/>
        <end position="200"/>
    </location>
</feature>
<feature type="transmembrane region" description="Helical" evidence="5">
    <location>
        <begin position="205"/>
        <end position="226"/>
    </location>
</feature>
<feature type="transmembrane region" description="Helical" evidence="5">
    <location>
        <begin position="93"/>
        <end position="114"/>
    </location>
</feature>
<dbReference type="GO" id="GO:0006884">
    <property type="term" value="P:cell volume homeostasis"/>
    <property type="evidence" value="ECO:0007669"/>
    <property type="project" value="TreeGrafter"/>
</dbReference>
<keyword evidence="8" id="KW-1185">Reference proteome</keyword>
<dbReference type="GO" id="GO:0055075">
    <property type="term" value="P:potassium ion homeostasis"/>
    <property type="evidence" value="ECO:0007669"/>
    <property type="project" value="TreeGrafter"/>
</dbReference>
<gene>
    <name evidence="7" type="ORF">KC01_LOCUS13424</name>
</gene>
<dbReference type="Proteomes" id="UP001497482">
    <property type="component" value="Chromosome 15"/>
</dbReference>
<dbReference type="AlphaFoldDB" id="A0AAV2JZB3"/>
<dbReference type="GO" id="GO:0016020">
    <property type="term" value="C:membrane"/>
    <property type="evidence" value="ECO:0007669"/>
    <property type="project" value="UniProtKB-SubCell"/>
</dbReference>
<keyword evidence="3 5" id="KW-1133">Transmembrane helix</keyword>
<keyword evidence="4 5" id="KW-0472">Membrane</keyword>
<dbReference type="GO" id="GO:0015379">
    <property type="term" value="F:potassium:chloride symporter activity"/>
    <property type="evidence" value="ECO:0007669"/>
    <property type="project" value="TreeGrafter"/>
</dbReference>
<evidence type="ECO:0000256" key="2">
    <source>
        <dbReference type="ARBA" id="ARBA00022692"/>
    </source>
</evidence>
<dbReference type="PANTHER" id="PTHR11827:SF6">
    <property type="entry name" value="SOLUTE CARRIER FAMILY 12 MEMBER 8"/>
    <property type="match status" value="1"/>
</dbReference>
<evidence type="ECO:0000256" key="3">
    <source>
        <dbReference type="ARBA" id="ARBA00022989"/>
    </source>
</evidence>
<evidence type="ECO:0000313" key="8">
    <source>
        <dbReference type="Proteomes" id="UP001497482"/>
    </source>
</evidence>
<dbReference type="InterPro" id="IPR004842">
    <property type="entry name" value="SLC12A_fam"/>
</dbReference>
<comment type="subcellular location">
    <subcellularLocation>
        <location evidence="1">Membrane</location>
        <topology evidence="1">Multi-pass membrane protein</topology>
    </subcellularLocation>
</comment>
<accession>A0AAV2JZB3</accession>
<evidence type="ECO:0000256" key="4">
    <source>
        <dbReference type="ARBA" id="ARBA00023136"/>
    </source>
</evidence>
<feature type="domain" description="Amino acid permease/ SLC12A" evidence="6">
    <location>
        <begin position="66"/>
        <end position="223"/>
    </location>
</feature>
<dbReference type="EMBL" id="OZ035837">
    <property type="protein sequence ID" value="CAL1582890.1"/>
    <property type="molecule type" value="Genomic_DNA"/>
</dbReference>